<dbReference type="InterPro" id="IPR005331">
    <property type="entry name" value="Sulfotransferase"/>
</dbReference>
<dbReference type="RefSeq" id="WP_338732838.1">
    <property type="nucleotide sequence ID" value="NZ_CP136924.1"/>
</dbReference>
<dbReference type="InterPro" id="IPR018011">
    <property type="entry name" value="Carb_sulfotrans_8-10"/>
</dbReference>
<name>A0AAU6P299_9FLAO</name>
<evidence type="ECO:0000313" key="8">
    <source>
        <dbReference type="EMBL" id="WXA04011.1"/>
    </source>
</evidence>
<keyword evidence="7" id="KW-0325">Glycoprotein</keyword>
<dbReference type="AlphaFoldDB" id="A0AAU6P299"/>
<evidence type="ECO:0000313" key="10">
    <source>
        <dbReference type="Proteomes" id="UP001368318"/>
    </source>
</evidence>
<dbReference type="Pfam" id="PF03567">
    <property type="entry name" value="Sulfotransfer_2"/>
    <property type="match status" value="1"/>
</dbReference>
<evidence type="ECO:0000256" key="5">
    <source>
        <dbReference type="ARBA" id="ARBA00023034"/>
    </source>
</evidence>
<proteinExistence type="predicted"/>
<dbReference type="PANTHER" id="PTHR12137">
    <property type="entry name" value="CARBOHYDRATE SULFOTRANSFERASE"/>
    <property type="match status" value="1"/>
</dbReference>
<dbReference type="PANTHER" id="PTHR12137:SF54">
    <property type="entry name" value="CARBOHYDRATE SULFOTRANSFERASE"/>
    <property type="match status" value="1"/>
</dbReference>
<dbReference type="GO" id="GO:0016051">
    <property type="term" value="P:carbohydrate biosynthetic process"/>
    <property type="evidence" value="ECO:0007669"/>
    <property type="project" value="InterPro"/>
</dbReference>
<dbReference type="InterPro" id="IPR027417">
    <property type="entry name" value="P-loop_NTPase"/>
</dbReference>
<dbReference type="Proteomes" id="UP001368318">
    <property type="component" value="Chromosome"/>
</dbReference>
<keyword evidence="10" id="KW-1185">Reference proteome</keyword>
<evidence type="ECO:0000256" key="4">
    <source>
        <dbReference type="ARBA" id="ARBA00022989"/>
    </source>
</evidence>
<dbReference type="Gene3D" id="3.40.50.300">
    <property type="entry name" value="P-loop containing nucleotide triphosphate hydrolases"/>
    <property type="match status" value="1"/>
</dbReference>
<evidence type="ECO:0000256" key="1">
    <source>
        <dbReference type="ARBA" id="ARBA00004323"/>
    </source>
</evidence>
<evidence type="ECO:0000313" key="9">
    <source>
        <dbReference type="EMBL" id="WXA13570.1"/>
    </source>
</evidence>
<comment type="subcellular location">
    <subcellularLocation>
        <location evidence="1">Golgi apparatus membrane</location>
        <topology evidence="1">Single-pass type II membrane protein</topology>
    </subcellularLocation>
</comment>
<reference evidence="8 10" key="1">
    <citation type="submission" date="2023-10" db="EMBL/GenBank/DDBJ databases">
        <title>Culture-based analysis of two novel bacteria associated with mangrove crab gills.</title>
        <authorList>
            <person name="Yang X."/>
            <person name="Garuglieri E."/>
            <person name="Van Goethem M.W."/>
            <person name="Fusi M."/>
            <person name="Marasco R."/>
            <person name="Daffonchio D.G."/>
        </authorList>
    </citation>
    <scope>NUCLEOTIDE SEQUENCE [LARGE SCALE GENOMIC DNA]</scope>
    <source>
        <strain evidence="9">UG2-1</strain>
        <strain evidence="8">UG2-2</strain>
        <strain evidence="10">UG2_2</strain>
    </source>
</reference>
<gene>
    <name evidence="9" type="ORF">R3L15_01555</name>
    <name evidence="8" type="ORF">R3L16_05840</name>
</gene>
<evidence type="ECO:0000256" key="6">
    <source>
        <dbReference type="ARBA" id="ARBA00023136"/>
    </source>
</evidence>
<dbReference type="EMBL" id="CP136924">
    <property type="protein sequence ID" value="WXA04011.1"/>
    <property type="molecule type" value="Genomic_DNA"/>
</dbReference>
<dbReference type="GO" id="GO:0016020">
    <property type="term" value="C:membrane"/>
    <property type="evidence" value="ECO:0007669"/>
    <property type="project" value="InterPro"/>
</dbReference>
<accession>A0AAU6P299</accession>
<keyword evidence="5" id="KW-0333">Golgi apparatus</keyword>
<dbReference type="KEGG" id="mcaa:R3L15_01555"/>
<dbReference type="EMBL" id="CP136925">
    <property type="protein sequence ID" value="WXA13570.1"/>
    <property type="molecule type" value="Genomic_DNA"/>
</dbReference>
<dbReference type="SUPFAM" id="SSF52540">
    <property type="entry name" value="P-loop containing nucleoside triphosphate hydrolases"/>
    <property type="match status" value="1"/>
</dbReference>
<keyword evidence="4" id="KW-1133">Transmembrane helix</keyword>
<keyword evidence="3" id="KW-0812">Transmembrane</keyword>
<evidence type="ECO:0000256" key="3">
    <source>
        <dbReference type="ARBA" id="ARBA00022692"/>
    </source>
</evidence>
<evidence type="ECO:0000256" key="7">
    <source>
        <dbReference type="ARBA" id="ARBA00023180"/>
    </source>
</evidence>
<evidence type="ECO:0000256" key="2">
    <source>
        <dbReference type="ARBA" id="ARBA00022679"/>
    </source>
</evidence>
<keyword evidence="6" id="KW-0472">Membrane</keyword>
<sequence>MISHKKKLVFIHLPKCAGTSIEHALGHSEDYSGRSSQDHRSIRDIQPISLADIKYFSKDFLLALRYRYKYYKNQKTTVNPNNYITVNKKEYDEYFKFSFVRNPYHRAYSWYNGIMKDPVHRKQYNIDSDITFEEFLVKYLHKKRLMKPYMHFLKEYSGKIPLDFIGRFESLEDDFKFICDTLNIKVELPHKNNKKSFQKDYSKVYTEKSYNLITEYYKEDISYFNYVFE</sequence>
<protein>
    <submittedName>
        <fullName evidence="8">Sulfotransferase family 2 domain-containing protein</fullName>
    </submittedName>
</protein>
<keyword evidence="2" id="KW-0808">Transferase</keyword>
<dbReference type="GO" id="GO:0008146">
    <property type="term" value="F:sulfotransferase activity"/>
    <property type="evidence" value="ECO:0007669"/>
    <property type="project" value="InterPro"/>
</dbReference>
<organism evidence="8 10">
    <name type="scientific">Mangrovimonas cancribranchiae</name>
    <dbReference type="NCBI Taxonomy" id="3080055"/>
    <lineage>
        <taxon>Bacteria</taxon>
        <taxon>Pseudomonadati</taxon>
        <taxon>Bacteroidota</taxon>
        <taxon>Flavobacteriia</taxon>
        <taxon>Flavobacteriales</taxon>
        <taxon>Flavobacteriaceae</taxon>
        <taxon>Mangrovimonas</taxon>
    </lineage>
</organism>